<feature type="region of interest" description="Disordered" evidence="1">
    <location>
        <begin position="1"/>
        <end position="33"/>
    </location>
</feature>
<dbReference type="GO" id="GO:0017056">
    <property type="term" value="F:structural constituent of nuclear pore"/>
    <property type="evidence" value="ECO:0007669"/>
    <property type="project" value="TreeGrafter"/>
</dbReference>
<dbReference type="CTD" id="129401"/>
<dbReference type="GO" id="GO:0006999">
    <property type="term" value="P:nuclear pore organization"/>
    <property type="evidence" value="ECO:0007669"/>
    <property type="project" value="TreeGrafter"/>
</dbReference>
<dbReference type="AlphaFoldDB" id="A0A2U3X6P5"/>
<gene>
    <name evidence="3" type="primary">NUP35</name>
</gene>
<reference evidence="3" key="1">
    <citation type="submission" date="2025-08" db="UniProtKB">
        <authorList>
            <consortium name="RefSeq"/>
        </authorList>
    </citation>
    <scope>IDENTIFICATION</scope>
    <source>
        <tissue evidence="3">Liver</tissue>
    </source>
</reference>
<feature type="region of interest" description="Disordered" evidence="1">
    <location>
        <begin position="65"/>
        <end position="112"/>
    </location>
</feature>
<dbReference type="PANTHER" id="PTHR21527">
    <property type="entry name" value="NUCLEOPORIN NUP35"/>
    <property type="match status" value="1"/>
</dbReference>
<organism evidence="2 3">
    <name type="scientific">Leptonychotes weddellii</name>
    <name type="common">Weddell seal</name>
    <name type="synonym">Otaria weddellii</name>
    <dbReference type="NCBI Taxonomy" id="9713"/>
    <lineage>
        <taxon>Eukaryota</taxon>
        <taxon>Metazoa</taxon>
        <taxon>Chordata</taxon>
        <taxon>Craniata</taxon>
        <taxon>Vertebrata</taxon>
        <taxon>Euteleostomi</taxon>
        <taxon>Mammalia</taxon>
        <taxon>Eutheria</taxon>
        <taxon>Laurasiatheria</taxon>
        <taxon>Carnivora</taxon>
        <taxon>Caniformia</taxon>
        <taxon>Pinnipedia</taxon>
        <taxon>Phocidae</taxon>
        <taxon>Monachinae</taxon>
        <taxon>Lobodontini</taxon>
        <taxon>Leptonychotes</taxon>
    </lineage>
</organism>
<proteinExistence type="predicted"/>
<dbReference type="STRING" id="9713.A0A2U3X6P5"/>
<evidence type="ECO:0000313" key="3">
    <source>
        <dbReference type="RefSeq" id="XP_006727038.1"/>
    </source>
</evidence>
<dbReference type="GeneID" id="102734813"/>
<dbReference type="GO" id="GO:0044613">
    <property type="term" value="C:nuclear pore central transport channel"/>
    <property type="evidence" value="ECO:0007669"/>
    <property type="project" value="TreeGrafter"/>
</dbReference>
<evidence type="ECO:0000256" key="1">
    <source>
        <dbReference type="SAM" id="MobiDB-lite"/>
    </source>
</evidence>
<feature type="compositionally biased region" description="Polar residues" evidence="1">
    <location>
        <begin position="102"/>
        <end position="112"/>
    </location>
</feature>
<dbReference type="Proteomes" id="UP000245341">
    <property type="component" value="Unplaced"/>
</dbReference>
<dbReference type="PANTHER" id="PTHR21527:SF6">
    <property type="entry name" value="NUCLEOPORIN NUP35"/>
    <property type="match status" value="1"/>
</dbReference>
<dbReference type="GO" id="GO:0005543">
    <property type="term" value="F:phospholipid binding"/>
    <property type="evidence" value="ECO:0007669"/>
    <property type="project" value="TreeGrafter"/>
</dbReference>
<dbReference type="RefSeq" id="XP_006727038.1">
    <property type="nucleotide sequence ID" value="XM_006726975.1"/>
</dbReference>
<accession>A0A2U3X6P5</accession>
<name>A0A2U3X6P5_LEPWE</name>
<dbReference type="OrthoDB" id="3365060at2759"/>
<dbReference type="KEGG" id="lww:102734813"/>
<dbReference type="GO" id="GO:0006607">
    <property type="term" value="P:NLS-bearing protein import into nucleus"/>
    <property type="evidence" value="ECO:0007669"/>
    <property type="project" value="TreeGrafter"/>
</dbReference>
<sequence>MAAFAVEPQAPTLGSEPMMLGSPTSPKPGVNAQFLPGFLMGDLPAPVTPQPRSISGPSVGVMEMRSPLLAGGSPPQPVVPAHKDKSGAPPVRSIYDDISSPGLGSTPLTSRRQPNISVMQSPLVGVMTTTPTPGTALKVRGGPPPPKPEIEPLESEKNPQLTASWEMEISVLQPCKKLSSGNNLNEQGNRLSSRASKKKHILVDFLILASWDSKQRLIPASRLQTYGNCKGDVPSNF</sequence>
<feature type="region of interest" description="Disordered" evidence="1">
    <location>
        <begin position="125"/>
        <end position="157"/>
    </location>
</feature>
<dbReference type="GO" id="GO:0044615">
    <property type="term" value="C:nuclear pore nuclear basket"/>
    <property type="evidence" value="ECO:0007669"/>
    <property type="project" value="TreeGrafter"/>
</dbReference>
<feature type="compositionally biased region" description="Low complexity" evidence="1">
    <location>
        <begin position="125"/>
        <end position="135"/>
    </location>
</feature>
<keyword evidence="2" id="KW-1185">Reference proteome</keyword>
<protein>
    <submittedName>
        <fullName evidence="3">Nucleoporin NUP35</fullName>
    </submittedName>
</protein>
<feature type="compositionally biased region" description="Basic and acidic residues" evidence="1">
    <location>
        <begin position="148"/>
        <end position="157"/>
    </location>
</feature>
<evidence type="ECO:0000313" key="2">
    <source>
        <dbReference type="Proteomes" id="UP000245341"/>
    </source>
</evidence>